<dbReference type="EMBL" id="VORY01000001">
    <property type="protein sequence ID" value="TXD95617.1"/>
    <property type="molecule type" value="Genomic_DNA"/>
</dbReference>
<dbReference type="PROSITE" id="PS01133">
    <property type="entry name" value="UPF0017"/>
    <property type="match status" value="1"/>
</dbReference>
<dbReference type="Pfam" id="PF00561">
    <property type="entry name" value="Abhydrolase_1"/>
    <property type="match status" value="1"/>
</dbReference>
<evidence type="ECO:0000256" key="1">
    <source>
        <dbReference type="ARBA" id="ARBA00010884"/>
    </source>
</evidence>
<feature type="active site" description="Charge relay system" evidence="4">
    <location>
        <position position="297"/>
    </location>
</feature>
<dbReference type="RefSeq" id="WP_146928324.1">
    <property type="nucleotide sequence ID" value="NZ_CBCSHZ010000002.1"/>
</dbReference>
<dbReference type="InterPro" id="IPR029058">
    <property type="entry name" value="AB_hydrolase_fold"/>
</dbReference>
<evidence type="ECO:0000259" key="5">
    <source>
        <dbReference type="Pfam" id="PF00561"/>
    </source>
</evidence>
<dbReference type="GO" id="GO:0034338">
    <property type="term" value="F:short-chain carboxylesterase activity"/>
    <property type="evidence" value="ECO:0007669"/>
    <property type="project" value="TreeGrafter"/>
</dbReference>
<dbReference type="AlphaFoldDB" id="A0A5C6ZXE4"/>
<dbReference type="Gene3D" id="3.40.50.1820">
    <property type="entry name" value="alpha/beta hydrolase"/>
    <property type="match status" value="1"/>
</dbReference>
<dbReference type="SUPFAM" id="SSF53474">
    <property type="entry name" value="alpha/beta-Hydrolases"/>
    <property type="match status" value="1"/>
</dbReference>
<comment type="similarity">
    <text evidence="1">Belongs to the AB hydrolase superfamily. AB hydrolase 4 family.</text>
</comment>
<evidence type="ECO:0000256" key="4">
    <source>
        <dbReference type="PIRSR" id="PIRSR005211-1"/>
    </source>
</evidence>
<comment type="caution">
    <text evidence="6">The sequence shown here is derived from an EMBL/GenBank/DDBJ whole genome shotgun (WGS) entry which is preliminary data.</text>
</comment>
<dbReference type="InterPro" id="IPR000952">
    <property type="entry name" value="AB_hydrolase_4_CS"/>
</dbReference>
<dbReference type="Proteomes" id="UP000321367">
    <property type="component" value="Unassembled WGS sequence"/>
</dbReference>
<feature type="domain" description="AB hydrolase-1" evidence="5">
    <location>
        <begin position="63"/>
        <end position="303"/>
    </location>
</feature>
<keyword evidence="2" id="KW-0719">Serine esterase</keyword>
<keyword evidence="3 6" id="KW-0378">Hydrolase</keyword>
<dbReference type="InterPro" id="IPR000073">
    <property type="entry name" value="AB_hydrolase_1"/>
</dbReference>
<proteinExistence type="inferred from homology"/>
<dbReference type="InterPro" id="IPR012020">
    <property type="entry name" value="ABHD4"/>
</dbReference>
<dbReference type="OrthoDB" id="332676at2"/>
<gene>
    <name evidence="6" type="ORF">ES724_00870</name>
</gene>
<evidence type="ECO:0000256" key="2">
    <source>
        <dbReference type="ARBA" id="ARBA00022487"/>
    </source>
</evidence>
<dbReference type="InterPro" id="IPR050960">
    <property type="entry name" value="AB_hydrolase_4_sf"/>
</dbReference>
<evidence type="ECO:0000313" key="6">
    <source>
        <dbReference type="EMBL" id="TXD95617.1"/>
    </source>
</evidence>
<organism evidence="6 7">
    <name type="scientific">Gillisia hiemivivida</name>
    <dbReference type="NCBI Taxonomy" id="291190"/>
    <lineage>
        <taxon>Bacteria</taxon>
        <taxon>Pseudomonadati</taxon>
        <taxon>Bacteroidota</taxon>
        <taxon>Flavobacteriia</taxon>
        <taxon>Flavobacteriales</taxon>
        <taxon>Flavobacteriaceae</taxon>
        <taxon>Gillisia</taxon>
    </lineage>
</organism>
<protein>
    <submittedName>
        <fullName evidence="6">Alpha/beta fold hydrolase</fullName>
    </submittedName>
</protein>
<dbReference type="GO" id="GO:0047372">
    <property type="term" value="F:monoacylglycerol lipase activity"/>
    <property type="evidence" value="ECO:0007669"/>
    <property type="project" value="TreeGrafter"/>
</dbReference>
<feature type="active site" description="Charge relay system" evidence="4">
    <location>
        <position position="268"/>
    </location>
</feature>
<reference evidence="6 7" key="1">
    <citation type="submission" date="2019-08" db="EMBL/GenBank/DDBJ databases">
        <title>Genome sequence of Gillisia hiemivivida IC154 (type strain).</title>
        <authorList>
            <person name="Bowman J.P."/>
        </authorList>
    </citation>
    <scope>NUCLEOTIDE SEQUENCE [LARGE SCALE GENOMIC DNA]</scope>
    <source>
        <strain evidence="6 7">IC154</strain>
    </source>
</reference>
<name>A0A5C6ZXE4_9FLAO</name>
<keyword evidence="7" id="KW-1185">Reference proteome</keyword>
<dbReference type="PANTHER" id="PTHR10794:SF94">
    <property type="entry name" value="ESTERASE YHET-RELATED"/>
    <property type="match status" value="1"/>
</dbReference>
<evidence type="ECO:0000256" key="3">
    <source>
        <dbReference type="ARBA" id="ARBA00022801"/>
    </source>
</evidence>
<feature type="active site" description="Charge relay system" evidence="4">
    <location>
        <position position="142"/>
    </location>
</feature>
<sequence>MPIVESTYIPPYIFRNYHISTIYAAKLRSIKPVPQTRERLKLEDGDFIDIDWSYANSCSSNKVLVILHGLDGNAQRPYVLGLAHHFNHHGWDVAAFNFRGCSGEINKLYRSYNAGASEDLNNVVTYILSNRKYETMAINGFSLGANLLLKYLGEGNDLPEELKAAVAISAPCDLYASLKKLEESRNWIYSLRFVTQLKKQLFLREKHFPEEITKKQIANCSNLYEIDELYTSQAHGYENALEYYEKSSALSFLSNIKTPTLLINAKNDGFLSENSSPIDIAKSNPNFYLETPEYGGHVGFLQNKDATYTEERALEFITYHL</sequence>
<dbReference type="PIRSF" id="PIRSF005211">
    <property type="entry name" value="Ab_hydro_YheT"/>
    <property type="match status" value="1"/>
</dbReference>
<evidence type="ECO:0000313" key="7">
    <source>
        <dbReference type="Proteomes" id="UP000321367"/>
    </source>
</evidence>
<dbReference type="PANTHER" id="PTHR10794">
    <property type="entry name" value="ABHYDROLASE DOMAIN-CONTAINING PROTEIN"/>
    <property type="match status" value="1"/>
</dbReference>
<accession>A0A5C6ZXE4</accession>